<sequence>MQKEQTSSSSTPQPTVSKRTFRLEKEQELRFEVSTENKVHLTLLSGTAEVFGIELPKGRHVEFQDTKLAVFTWHGCELELEGITDLEYVASETPMHLYLKAHYLLDCMRLQAKQQGTRGPKVVIVGPQDSGKSSLCQTLCCYAMKGGKKVLYASIDFQQGCFAIPGAIGASSVEHCTIEDGLIFENNLVFFYGHTVASENVRLLERLVGNLSRLLDDKLEDSSLDLSHMGFIADSFGSLDGSNYDVLKQVLKEIKANVIIVLGSERLYADIQRDLSSEQVQIIQLPKSGGVVGRDQYLRRRLQEMQLRCYFYGSDGNLNPFTTVVHFDQVHIVRIGTGLHVPATALPLGAQSTLDPLQISEVTPSTELLHSILGVSQAESEETIVDSPVYGFVHVTKVDNSKRTISLLAPSPGKLPGSFLVMGSIRWLE</sequence>
<dbReference type="GO" id="GO:0051731">
    <property type="term" value="F:polynucleotide 5'-hydroxyl-kinase activity"/>
    <property type="evidence" value="ECO:0007669"/>
    <property type="project" value="InterPro"/>
</dbReference>
<dbReference type="InterPro" id="IPR010655">
    <property type="entry name" value="Clp1_C"/>
</dbReference>
<keyword evidence="5 6" id="KW-0539">Nucleus</keyword>
<comment type="function">
    <text evidence="6">Required for endonucleolytic cleavage during polyadenylation-dependent pre-mRNA 3'-end formation.</text>
</comment>
<name>A0AAV9INN5_9RHOD</name>
<dbReference type="Gene3D" id="3.40.50.300">
    <property type="entry name" value="P-loop containing nucleotide triphosphate hydrolases"/>
    <property type="match status" value="1"/>
</dbReference>
<evidence type="ECO:0000313" key="11">
    <source>
        <dbReference type="Proteomes" id="UP001300502"/>
    </source>
</evidence>
<evidence type="ECO:0000256" key="6">
    <source>
        <dbReference type="HAMAP-Rule" id="MF_03035"/>
    </source>
</evidence>
<dbReference type="InterPro" id="IPR038239">
    <property type="entry name" value="Clp1_N_sf"/>
</dbReference>
<dbReference type="Proteomes" id="UP001300502">
    <property type="component" value="Unassembled WGS sequence"/>
</dbReference>
<evidence type="ECO:0000256" key="2">
    <source>
        <dbReference type="ARBA" id="ARBA00022664"/>
    </source>
</evidence>
<comment type="caution">
    <text evidence="10">The sequence shown here is derived from an EMBL/GenBank/DDBJ whole genome shotgun (WGS) entry which is preliminary data.</text>
</comment>
<feature type="binding site" evidence="6">
    <location>
        <position position="28"/>
    </location>
    <ligand>
        <name>ATP</name>
        <dbReference type="ChEBI" id="CHEBI:30616"/>
    </ligand>
</feature>
<dbReference type="InterPro" id="IPR032324">
    <property type="entry name" value="Clp1_N"/>
</dbReference>
<gene>
    <name evidence="10" type="ORF">GAYE_SCF66G6841</name>
</gene>
<dbReference type="FunFam" id="2.40.30.330:FF:000002">
    <property type="entry name" value="Protein CLP1 homolog"/>
    <property type="match status" value="1"/>
</dbReference>
<dbReference type="GO" id="GO:0005524">
    <property type="term" value="F:ATP binding"/>
    <property type="evidence" value="ECO:0007669"/>
    <property type="project" value="UniProtKB-UniRule"/>
</dbReference>
<keyword evidence="11" id="KW-1185">Reference proteome</keyword>
<dbReference type="PANTHER" id="PTHR12755">
    <property type="entry name" value="CLEAVAGE/POLYADENYLATION FACTOR IA SUBUNIT CLP1P"/>
    <property type="match status" value="1"/>
</dbReference>
<evidence type="ECO:0000313" key="10">
    <source>
        <dbReference type="EMBL" id="KAK4528893.1"/>
    </source>
</evidence>
<dbReference type="InterPro" id="IPR028606">
    <property type="entry name" value="Clp1"/>
</dbReference>
<dbReference type="GO" id="GO:0006388">
    <property type="term" value="P:tRNA splicing, via endonucleolytic cleavage and ligation"/>
    <property type="evidence" value="ECO:0007669"/>
    <property type="project" value="TreeGrafter"/>
</dbReference>
<dbReference type="PANTHER" id="PTHR12755:SF6">
    <property type="entry name" value="POLYRIBONUCLEOTIDE 5'-HYDROXYL-KINASE CLP1"/>
    <property type="match status" value="1"/>
</dbReference>
<feature type="binding site" evidence="6">
    <location>
        <begin position="129"/>
        <end position="134"/>
    </location>
    <ligand>
        <name>ATP</name>
        <dbReference type="ChEBI" id="CHEBI:30616"/>
    </ligand>
</feature>
<dbReference type="InterPro" id="IPR032319">
    <property type="entry name" value="CLP1_P"/>
</dbReference>
<dbReference type="InterPro" id="IPR038238">
    <property type="entry name" value="Clp1_C_sf"/>
</dbReference>
<evidence type="ECO:0000259" key="8">
    <source>
        <dbReference type="Pfam" id="PF16573"/>
    </source>
</evidence>
<dbReference type="GO" id="GO:0031124">
    <property type="term" value="P:mRNA 3'-end processing"/>
    <property type="evidence" value="ECO:0007669"/>
    <property type="project" value="UniProtKB-UniRule"/>
</dbReference>
<keyword evidence="3 6" id="KW-0547">Nucleotide-binding</keyword>
<feature type="binding site" evidence="6">
    <location>
        <position position="67"/>
    </location>
    <ligand>
        <name>ATP</name>
        <dbReference type="ChEBI" id="CHEBI:30616"/>
    </ligand>
</feature>
<feature type="domain" description="Clp1 P-loop" evidence="9">
    <location>
        <begin position="126"/>
        <end position="313"/>
    </location>
</feature>
<feature type="domain" description="Clp1 N-terminal" evidence="8">
    <location>
        <begin position="23"/>
        <end position="112"/>
    </location>
</feature>
<dbReference type="SUPFAM" id="SSF52540">
    <property type="entry name" value="P-loop containing nucleoside triphosphate hydrolases"/>
    <property type="match status" value="1"/>
</dbReference>
<dbReference type="GO" id="GO:0005849">
    <property type="term" value="C:mRNA cleavage factor complex"/>
    <property type="evidence" value="ECO:0007669"/>
    <property type="project" value="InterPro"/>
</dbReference>
<reference evidence="10 11" key="1">
    <citation type="submission" date="2022-07" db="EMBL/GenBank/DDBJ databases">
        <title>Genome-wide signatures of adaptation to extreme environments.</title>
        <authorList>
            <person name="Cho C.H."/>
            <person name="Yoon H.S."/>
        </authorList>
    </citation>
    <scope>NUCLEOTIDE SEQUENCE [LARGE SCALE GENOMIC DNA]</scope>
    <source>
        <strain evidence="10 11">108.79 E11</strain>
    </source>
</reference>
<keyword evidence="4 6" id="KW-0067">ATP-binding</keyword>
<keyword evidence="2 6" id="KW-0507">mRNA processing</keyword>
<feature type="domain" description="Clp1 C-terminal" evidence="7">
    <location>
        <begin position="318"/>
        <end position="429"/>
    </location>
</feature>
<protein>
    <recommendedName>
        <fullName evidence="6">Protein CLP1 homolog</fullName>
    </recommendedName>
</protein>
<dbReference type="EMBL" id="JANCYU010000071">
    <property type="protein sequence ID" value="KAK4528893.1"/>
    <property type="molecule type" value="Genomic_DNA"/>
</dbReference>
<evidence type="ECO:0000259" key="9">
    <source>
        <dbReference type="Pfam" id="PF16575"/>
    </source>
</evidence>
<evidence type="ECO:0000256" key="3">
    <source>
        <dbReference type="ARBA" id="ARBA00022741"/>
    </source>
</evidence>
<dbReference type="HAMAP" id="MF_03035">
    <property type="entry name" value="Clp1"/>
    <property type="match status" value="1"/>
</dbReference>
<evidence type="ECO:0000259" key="7">
    <source>
        <dbReference type="Pfam" id="PF06807"/>
    </source>
</evidence>
<comment type="similarity">
    <text evidence="6">Belongs to the Clp1 family. Clp1 subfamily.</text>
</comment>
<dbReference type="Gene3D" id="2.60.120.1030">
    <property type="entry name" value="Clp1, DNA binding domain"/>
    <property type="match status" value="1"/>
</dbReference>
<proteinExistence type="inferred from homology"/>
<dbReference type="FunFam" id="2.60.120.1030:FF:000001">
    <property type="entry name" value="Protein CLP1 homolog 5"/>
    <property type="match status" value="1"/>
</dbReference>
<dbReference type="Gene3D" id="2.40.30.330">
    <property type="entry name" value="Pre-mRNA cleavage complex subunit Clp1, C-terminal domain"/>
    <property type="match status" value="1"/>
</dbReference>
<accession>A0AAV9INN5</accession>
<evidence type="ECO:0000256" key="5">
    <source>
        <dbReference type="ARBA" id="ARBA00023242"/>
    </source>
</evidence>
<dbReference type="InterPro" id="IPR027417">
    <property type="entry name" value="P-loop_NTPase"/>
</dbReference>
<comment type="subcellular location">
    <subcellularLocation>
        <location evidence="1 6">Nucleus</location>
    </subcellularLocation>
</comment>
<dbReference type="Pfam" id="PF06807">
    <property type="entry name" value="Clp1"/>
    <property type="match status" value="1"/>
</dbReference>
<dbReference type="Pfam" id="PF16573">
    <property type="entry name" value="CLP1_N"/>
    <property type="match status" value="1"/>
</dbReference>
<organism evidence="10 11">
    <name type="scientific">Galdieria yellowstonensis</name>
    <dbReference type="NCBI Taxonomy" id="3028027"/>
    <lineage>
        <taxon>Eukaryota</taxon>
        <taxon>Rhodophyta</taxon>
        <taxon>Bangiophyceae</taxon>
        <taxon>Galdieriales</taxon>
        <taxon>Galdieriaceae</taxon>
        <taxon>Galdieria</taxon>
    </lineage>
</organism>
<evidence type="ECO:0000256" key="1">
    <source>
        <dbReference type="ARBA" id="ARBA00004123"/>
    </source>
</evidence>
<dbReference type="Pfam" id="PF16575">
    <property type="entry name" value="CLP1_P"/>
    <property type="match status" value="1"/>
</dbReference>
<evidence type="ECO:0000256" key="4">
    <source>
        <dbReference type="ARBA" id="ARBA00022840"/>
    </source>
</evidence>
<dbReference type="InterPro" id="IPR045116">
    <property type="entry name" value="Clp1/Grc3"/>
</dbReference>
<dbReference type="AlphaFoldDB" id="A0AAV9INN5"/>